<protein>
    <submittedName>
        <fullName evidence="2">Hypp4603 protein</fullName>
    </submittedName>
</protein>
<reference evidence="2" key="1">
    <citation type="submission" date="2022-01" db="EMBL/GenBank/DDBJ databases">
        <authorList>
            <person name="Braso-Vives M."/>
        </authorList>
    </citation>
    <scope>NUCLEOTIDE SEQUENCE</scope>
</reference>
<feature type="signal peptide" evidence="1">
    <location>
        <begin position="1"/>
        <end position="22"/>
    </location>
</feature>
<evidence type="ECO:0000313" key="2">
    <source>
        <dbReference type="EMBL" id="CAH1271221.1"/>
    </source>
</evidence>
<accession>A0A8K0EYI5</accession>
<proteinExistence type="predicted"/>
<keyword evidence="1" id="KW-0732">Signal</keyword>
<name>A0A8K0EYI5_BRALA</name>
<sequence>MAEKKFLAVLLCAAILVTVCQAQDETCDSCAVMRRANAQYKTHEEQFRDHFKWTDGLEREAVTLEQRVAELEAAAKK</sequence>
<organism evidence="2 3">
    <name type="scientific">Branchiostoma lanceolatum</name>
    <name type="common">Common lancelet</name>
    <name type="synonym">Amphioxus lanceolatum</name>
    <dbReference type="NCBI Taxonomy" id="7740"/>
    <lineage>
        <taxon>Eukaryota</taxon>
        <taxon>Metazoa</taxon>
        <taxon>Chordata</taxon>
        <taxon>Cephalochordata</taxon>
        <taxon>Leptocardii</taxon>
        <taxon>Amphioxiformes</taxon>
        <taxon>Branchiostomatidae</taxon>
        <taxon>Branchiostoma</taxon>
    </lineage>
</organism>
<evidence type="ECO:0000256" key="1">
    <source>
        <dbReference type="SAM" id="SignalP"/>
    </source>
</evidence>
<feature type="chain" id="PRO_5035418355" evidence="1">
    <location>
        <begin position="23"/>
        <end position="77"/>
    </location>
</feature>
<dbReference type="EMBL" id="OV696693">
    <property type="protein sequence ID" value="CAH1271221.1"/>
    <property type="molecule type" value="Genomic_DNA"/>
</dbReference>
<dbReference type="AlphaFoldDB" id="A0A8K0EYI5"/>
<evidence type="ECO:0000313" key="3">
    <source>
        <dbReference type="Proteomes" id="UP000838412"/>
    </source>
</evidence>
<keyword evidence="3" id="KW-1185">Reference proteome</keyword>
<dbReference type="Proteomes" id="UP000838412">
    <property type="component" value="Chromosome 8"/>
</dbReference>
<gene>
    <name evidence="2" type="primary">Hypp4603</name>
    <name evidence="2" type="ORF">BLAG_LOCUS23310</name>
</gene>